<organism evidence="1 2">
    <name type="scientific">Crateriforma conspicua</name>
    <dbReference type="NCBI Taxonomy" id="2527996"/>
    <lineage>
        <taxon>Bacteria</taxon>
        <taxon>Pseudomonadati</taxon>
        <taxon>Planctomycetota</taxon>
        <taxon>Planctomycetia</taxon>
        <taxon>Planctomycetales</taxon>
        <taxon>Planctomycetaceae</taxon>
        <taxon>Crateriforma</taxon>
    </lineage>
</organism>
<proteinExistence type="predicted"/>
<name>A0A5C5XQU4_9PLAN</name>
<dbReference type="AlphaFoldDB" id="A0A5C5XQU4"/>
<sequence>MAFRDTASHRILDDWLTPAITVVLAFVVNRPGHADEAPTIDSVVLQDDALTESSGLAWSNRSKHHVWTHNDSGGRAELFAFDIRTGKRTGHCDMPSVRAVDWEAMAAMIDDDGVSKLIVADCGDNRRAREHIVLHVIDETPVQQDVRLAENQIRSVRVRFPAGPMDCEAVAVDAQSKKLWLIGKGFLPRAVVVSVPLASVLSGKETVVAKSGGTLAIPMVTGMDIDRDSGDWWLCSYFNLFHIRSDATRGDDLRSWPVTVLPTVKLKQIEAVAVAPDGRVWVSSEGVPCRMAVAADAAPSTQPQH</sequence>
<protein>
    <recommendedName>
        <fullName evidence="3">SMP-30/Gluconolaconase/LRE-like region</fullName>
    </recommendedName>
</protein>
<evidence type="ECO:0000313" key="1">
    <source>
        <dbReference type="EMBL" id="TWT65576.1"/>
    </source>
</evidence>
<reference evidence="1 2" key="1">
    <citation type="submission" date="2019-02" db="EMBL/GenBank/DDBJ databases">
        <title>Deep-cultivation of Planctomycetes and their phenomic and genomic characterization uncovers novel biology.</title>
        <authorList>
            <person name="Wiegand S."/>
            <person name="Jogler M."/>
            <person name="Boedeker C."/>
            <person name="Pinto D."/>
            <person name="Vollmers J."/>
            <person name="Rivas-Marin E."/>
            <person name="Kohn T."/>
            <person name="Peeters S.H."/>
            <person name="Heuer A."/>
            <person name="Rast P."/>
            <person name="Oberbeckmann S."/>
            <person name="Bunk B."/>
            <person name="Jeske O."/>
            <person name="Meyerdierks A."/>
            <person name="Storesund J.E."/>
            <person name="Kallscheuer N."/>
            <person name="Luecker S."/>
            <person name="Lage O.M."/>
            <person name="Pohl T."/>
            <person name="Merkel B.J."/>
            <person name="Hornburger P."/>
            <person name="Mueller R.-W."/>
            <person name="Bruemmer F."/>
            <person name="Labrenz M."/>
            <person name="Spormann A.M."/>
            <person name="Op Den Camp H."/>
            <person name="Overmann J."/>
            <person name="Amann R."/>
            <person name="Jetten M.S.M."/>
            <person name="Mascher T."/>
            <person name="Medema M.H."/>
            <person name="Devos D.P."/>
            <person name="Kaster A.-K."/>
            <person name="Ovreas L."/>
            <person name="Rohde M."/>
            <person name="Galperin M.Y."/>
            <person name="Jogler C."/>
        </authorList>
    </citation>
    <scope>NUCLEOTIDE SEQUENCE [LARGE SCALE GENOMIC DNA]</scope>
    <source>
        <strain evidence="1 2">Pan14r</strain>
    </source>
</reference>
<evidence type="ECO:0000313" key="2">
    <source>
        <dbReference type="Proteomes" id="UP000317238"/>
    </source>
</evidence>
<evidence type="ECO:0008006" key="3">
    <source>
        <dbReference type="Google" id="ProtNLM"/>
    </source>
</evidence>
<dbReference type="EMBL" id="SJPL01000002">
    <property type="protein sequence ID" value="TWT65576.1"/>
    <property type="molecule type" value="Genomic_DNA"/>
</dbReference>
<gene>
    <name evidence="1" type="ORF">Pan14r_51230</name>
</gene>
<keyword evidence="2" id="KW-1185">Reference proteome</keyword>
<comment type="caution">
    <text evidence="1">The sequence shown here is derived from an EMBL/GenBank/DDBJ whole genome shotgun (WGS) entry which is preliminary data.</text>
</comment>
<dbReference type="SUPFAM" id="SSF101898">
    <property type="entry name" value="NHL repeat"/>
    <property type="match status" value="1"/>
</dbReference>
<dbReference type="Proteomes" id="UP000317238">
    <property type="component" value="Unassembled WGS sequence"/>
</dbReference>
<accession>A0A5C5XQU4</accession>